<reference evidence="10" key="1">
    <citation type="journal article" date="2019" name="Gigascience">
        <title>De novo genome assembly of the endangered Acer yangbiense, a plant species with extremely small populations endemic to Yunnan Province, China.</title>
        <authorList>
            <person name="Yang J."/>
            <person name="Wariss H.M."/>
            <person name="Tao L."/>
            <person name="Zhang R."/>
            <person name="Yun Q."/>
            <person name="Hollingsworth P."/>
            <person name="Dao Z."/>
            <person name="Luo G."/>
            <person name="Guo H."/>
            <person name="Ma Y."/>
            <person name="Sun W."/>
        </authorList>
    </citation>
    <scope>NUCLEOTIDE SEQUENCE [LARGE SCALE GENOMIC DNA]</scope>
    <source>
        <strain evidence="10">cv. br00</strain>
    </source>
</reference>
<dbReference type="GO" id="GO:0005634">
    <property type="term" value="C:nucleus"/>
    <property type="evidence" value="ECO:0007669"/>
    <property type="project" value="UniProtKB-SubCell"/>
</dbReference>
<keyword evidence="2" id="KW-0805">Transcription regulation</keyword>
<dbReference type="FunFam" id="3.30.730.10:FF:000001">
    <property type="entry name" value="Ethylene-responsive transcription factor 2"/>
    <property type="match status" value="1"/>
</dbReference>
<accession>A0A5N5M0F2</accession>
<dbReference type="SMART" id="SM00380">
    <property type="entry name" value="AP2"/>
    <property type="match status" value="1"/>
</dbReference>
<dbReference type="PRINTS" id="PR00367">
    <property type="entry name" value="ETHRSPELEMNT"/>
</dbReference>
<dbReference type="PANTHER" id="PTHR31190">
    <property type="entry name" value="DNA-BINDING DOMAIN"/>
    <property type="match status" value="1"/>
</dbReference>
<comment type="similarity">
    <text evidence="6">Belongs to the AP2/ERF transcription factor family. ERF subfamily.</text>
</comment>
<dbReference type="Gene3D" id="3.30.730.10">
    <property type="entry name" value="AP2/ERF domain"/>
    <property type="match status" value="1"/>
</dbReference>
<gene>
    <name evidence="9" type="ORF">DKX38_011207</name>
</gene>
<feature type="compositionally biased region" description="Polar residues" evidence="7">
    <location>
        <begin position="185"/>
        <end position="201"/>
    </location>
</feature>
<keyword evidence="10" id="KW-1185">Reference proteome</keyword>
<dbReference type="CDD" id="cd00018">
    <property type="entry name" value="AP2"/>
    <property type="match status" value="1"/>
</dbReference>
<feature type="domain" description="AP2/ERF" evidence="8">
    <location>
        <begin position="124"/>
        <end position="181"/>
    </location>
</feature>
<name>A0A5N5M0F2_9ROSI</name>
<keyword evidence="5" id="KW-0539">Nucleus</keyword>
<comment type="caution">
    <text evidence="9">The sequence shown here is derived from an EMBL/GenBank/DDBJ whole genome shotgun (WGS) entry which is preliminary data.</text>
</comment>
<dbReference type="GO" id="GO:0003677">
    <property type="term" value="F:DNA binding"/>
    <property type="evidence" value="ECO:0007669"/>
    <property type="project" value="UniProtKB-KW"/>
</dbReference>
<evidence type="ECO:0000313" key="10">
    <source>
        <dbReference type="Proteomes" id="UP000326939"/>
    </source>
</evidence>
<dbReference type="InterPro" id="IPR036955">
    <property type="entry name" value="AP2/ERF_dom_sf"/>
</dbReference>
<dbReference type="SUPFAM" id="SSF54171">
    <property type="entry name" value="DNA-binding domain"/>
    <property type="match status" value="1"/>
</dbReference>
<evidence type="ECO:0000256" key="1">
    <source>
        <dbReference type="ARBA" id="ARBA00004123"/>
    </source>
</evidence>
<dbReference type="EMBL" id="VDCV01000007">
    <property type="protein sequence ID" value="KAB5547801.1"/>
    <property type="molecule type" value="Genomic_DNA"/>
</dbReference>
<dbReference type="PROSITE" id="PS51032">
    <property type="entry name" value="AP2_ERF"/>
    <property type="match status" value="1"/>
</dbReference>
<keyword evidence="3" id="KW-0238">DNA-binding</keyword>
<dbReference type="InterPro" id="IPR016177">
    <property type="entry name" value="DNA-bd_dom_sf"/>
</dbReference>
<feature type="region of interest" description="Disordered" evidence="7">
    <location>
        <begin position="102"/>
        <end position="128"/>
    </location>
</feature>
<feature type="region of interest" description="Disordered" evidence="7">
    <location>
        <begin position="185"/>
        <end position="212"/>
    </location>
</feature>
<dbReference type="AlphaFoldDB" id="A0A5N5M0F2"/>
<keyword evidence="4" id="KW-0804">Transcription</keyword>
<proteinExistence type="inferred from homology"/>
<dbReference type="GO" id="GO:0003700">
    <property type="term" value="F:DNA-binding transcription factor activity"/>
    <property type="evidence" value="ECO:0007669"/>
    <property type="project" value="InterPro"/>
</dbReference>
<organism evidence="9 10">
    <name type="scientific">Salix brachista</name>
    <dbReference type="NCBI Taxonomy" id="2182728"/>
    <lineage>
        <taxon>Eukaryota</taxon>
        <taxon>Viridiplantae</taxon>
        <taxon>Streptophyta</taxon>
        <taxon>Embryophyta</taxon>
        <taxon>Tracheophyta</taxon>
        <taxon>Spermatophyta</taxon>
        <taxon>Magnoliopsida</taxon>
        <taxon>eudicotyledons</taxon>
        <taxon>Gunneridae</taxon>
        <taxon>Pentapetalae</taxon>
        <taxon>rosids</taxon>
        <taxon>fabids</taxon>
        <taxon>Malpighiales</taxon>
        <taxon>Salicaceae</taxon>
        <taxon>Saliceae</taxon>
        <taxon>Salix</taxon>
    </lineage>
</organism>
<evidence type="ECO:0000256" key="7">
    <source>
        <dbReference type="SAM" id="MobiDB-lite"/>
    </source>
</evidence>
<evidence type="ECO:0000256" key="6">
    <source>
        <dbReference type="ARBA" id="ARBA00024343"/>
    </source>
</evidence>
<evidence type="ECO:0000256" key="5">
    <source>
        <dbReference type="ARBA" id="ARBA00023242"/>
    </source>
</evidence>
<evidence type="ECO:0000256" key="2">
    <source>
        <dbReference type="ARBA" id="ARBA00023015"/>
    </source>
</evidence>
<dbReference type="Proteomes" id="UP000326939">
    <property type="component" value="Chromosome 7"/>
</dbReference>
<dbReference type="InterPro" id="IPR001471">
    <property type="entry name" value="AP2/ERF_dom"/>
</dbReference>
<dbReference type="InterPro" id="IPR044808">
    <property type="entry name" value="ERF_plant"/>
</dbReference>
<evidence type="ECO:0000256" key="3">
    <source>
        <dbReference type="ARBA" id="ARBA00023125"/>
    </source>
</evidence>
<dbReference type="GO" id="GO:0009873">
    <property type="term" value="P:ethylene-activated signaling pathway"/>
    <property type="evidence" value="ECO:0007669"/>
    <property type="project" value="InterPro"/>
</dbReference>
<evidence type="ECO:0000259" key="8">
    <source>
        <dbReference type="PROSITE" id="PS51032"/>
    </source>
</evidence>
<sequence length="212" mass="22656">MEASSSNNLVHRREQEHNAIVSALKHVISGGTDHGSTSGPIEYQDQQNILAAAAAAAAAAADGNAGERSNVIYVSDSETCLVCKLSTSQCLGCVYFSGGANDGGGGGNEDTREKKGKGKRRKNKYRGVRQRPWGKWAAEIRDPAQGTRVWLGTFENAEDAARAYDMKNIEFRGIRAITNFPLSDYQVQETEQDSPNQTGEANSAGGETSGGR</sequence>
<evidence type="ECO:0000313" key="9">
    <source>
        <dbReference type="EMBL" id="KAB5547801.1"/>
    </source>
</evidence>
<dbReference type="PANTHER" id="PTHR31190:SF181">
    <property type="entry name" value="OS02G0764700 PROTEIN"/>
    <property type="match status" value="1"/>
</dbReference>
<comment type="subcellular location">
    <subcellularLocation>
        <location evidence="1">Nucleus</location>
    </subcellularLocation>
</comment>
<dbReference type="Pfam" id="PF00847">
    <property type="entry name" value="AP2"/>
    <property type="match status" value="1"/>
</dbReference>
<protein>
    <recommendedName>
        <fullName evidence="8">AP2/ERF domain-containing protein</fullName>
    </recommendedName>
</protein>
<feature type="compositionally biased region" description="Basic residues" evidence="7">
    <location>
        <begin position="114"/>
        <end position="128"/>
    </location>
</feature>
<evidence type="ECO:0000256" key="4">
    <source>
        <dbReference type="ARBA" id="ARBA00023163"/>
    </source>
</evidence>